<dbReference type="Proteomes" id="UP001489004">
    <property type="component" value="Unassembled WGS sequence"/>
</dbReference>
<dbReference type="CDD" id="cd01741">
    <property type="entry name" value="GATase1_1"/>
    <property type="match status" value="1"/>
</dbReference>
<reference evidence="5 6" key="1">
    <citation type="journal article" date="2024" name="Nat. Commun.">
        <title>Phylogenomics reveals the evolutionary origins of lichenization in chlorophyte algae.</title>
        <authorList>
            <person name="Puginier C."/>
            <person name="Libourel C."/>
            <person name="Otte J."/>
            <person name="Skaloud P."/>
            <person name="Haon M."/>
            <person name="Grisel S."/>
            <person name="Petersen M."/>
            <person name="Berrin J.G."/>
            <person name="Delaux P.M."/>
            <person name="Dal Grande F."/>
            <person name="Keller J."/>
        </authorList>
    </citation>
    <scope>NUCLEOTIDE SEQUENCE [LARGE SCALE GENOMIC DNA]</scope>
    <source>
        <strain evidence="5 6">SAG 2043</strain>
    </source>
</reference>
<proteinExistence type="inferred from homology"/>
<dbReference type="InterPro" id="IPR019269">
    <property type="entry name" value="BLOC1_su2"/>
</dbReference>
<dbReference type="SUPFAM" id="SSF52317">
    <property type="entry name" value="Class I glutamine amidotransferase-like"/>
    <property type="match status" value="1"/>
</dbReference>
<keyword evidence="6" id="KW-1185">Reference proteome</keyword>
<dbReference type="InterPro" id="IPR017926">
    <property type="entry name" value="GATASE"/>
</dbReference>
<comment type="caution">
    <text evidence="5">The sequence shown here is derived from an EMBL/GenBank/DDBJ whole genome shotgun (WGS) entry which is preliminary data.</text>
</comment>
<dbReference type="Gene3D" id="3.40.50.880">
    <property type="match status" value="1"/>
</dbReference>
<evidence type="ECO:0000313" key="6">
    <source>
        <dbReference type="Proteomes" id="UP001489004"/>
    </source>
</evidence>
<dbReference type="AlphaFoldDB" id="A0AAW1R6I9"/>
<protein>
    <recommendedName>
        <fullName evidence="4">Glutamine amidotransferase domain-containing protein</fullName>
    </recommendedName>
</protein>
<evidence type="ECO:0000313" key="5">
    <source>
        <dbReference type="EMBL" id="KAK9829130.1"/>
    </source>
</evidence>
<gene>
    <name evidence="5" type="ORF">WJX72_004054</name>
</gene>
<organism evidence="5 6">
    <name type="scientific">[Myrmecia] bisecta</name>
    <dbReference type="NCBI Taxonomy" id="41462"/>
    <lineage>
        <taxon>Eukaryota</taxon>
        <taxon>Viridiplantae</taxon>
        <taxon>Chlorophyta</taxon>
        <taxon>core chlorophytes</taxon>
        <taxon>Trebouxiophyceae</taxon>
        <taxon>Trebouxiales</taxon>
        <taxon>Trebouxiaceae</taxon>
        <taxon>Myrmecia</taxon>
    </lineage>
</organism>
<dbReference type="InterPro" id="IPR029062">
    <property type="entry name" value="Class_I_gatase-like"/>
</dbReference>
<dbReference type="PANTHER" id="PTHR42695">
    <property type="entry name" value="GLUTAMINE AMIDOTRANSFERASE YLR126C-RELATED"/>
    <property type="match status" value="1"/>
</dbReference>
<comment type="similarity">
    <text evidence="2">Belongs to the peptidase C26 family.</text>
</comment>
<feature type="compositionally biased region" description="Low complexity" evidence="3">
    <location>
        <begin position="271"/>
        <end position="291"/>
    </location>
</feature>
<evidence type="ECO:0000256" key="2">
    <source>
        <dbReference type="ARBA" id="ARBA00011083"/>
    </source>
</evidence>
<dbReference type="PANTHER" id="PTHR42695:SF5">
    <property type="entry name" value="GLUTAMINE AMIDOTRANSFERASE YLR126C-RELATED"/>
    <property type="match status" value="1"/>
</dbReference>
<dbReference type="Pfam" id="PF00117">
    <property type="entry name" value="GATase"/>
    <property type="match status" value="1"/>
</dbReference>
<evidence type="ECO:0000256" key="3">
    <source>
        <dbReference type="SAM" id="MobiDB-lite"/>
    </source>
</evidence>
<comment type="similarity">
    <text evidence="1">Belongs to the BLOC1S2 family.</text>
</comment>
<feature type="region of interest" description="Disordered" evidence="3">
    <location>
        <begin position="271"/>
        <end position="294"/>
    </location>
</feature>
<dbReference type="EMBL" id="JALJOR010000001">
    <property type="protein sequence ID" value="KAK9829130.1"/>
    <property type="molecule type" value="Genomic_DNA"/>
</dbReference>
<evidence type="ECO:0000259" key="4">
    <source>
        <dbReference type="Pfam" id="PF00117"/>
    </source>
</evidence>
<sequence>MSFSPCRYAVLDCEDAAKWKGHVLAYNKLYGRPDDTWDVYECYAGQLPDLDRVSQYQALFVTGSHCGANDDLDWIHNLEAWLHAFIAQPSQQTRLVALCFGSQLLAKALGGEVGHNPDGRFVLTVEHIQVTPAFEQKPYYRTVASSATQGSTSDEAAELRQAGTLRLIESHGDQVLRLPDGAELLASSATAPHEVWAVGKRALALQGHPELSIPDMLSKVHTDLTQNGRLSEAESEASEAALRGVNPDSHLVNDIINAFIGCAPDAAPSDPFAAGAASRTASTETPTAAPTDSINTRKQALYDKAGETVGALATAVKAQLDMTCSEYQTLQELNTAAAMQYSRLTATVAQAADHAQAVQAHAHASAPLLTVMNDVERKLALLETDIHALDVASREMLHQLTSPATSRGHG</sequence>
<accession>A0AAW1R6I9</accession>
<feature type="domain" description="Glutamine amidotransferase" evidence="4">
    <location>
        <begin position="97"/>
        <end position="212"/>
    </location>
</feature>
<dbReference type="Pfam" id="PF10046">
    <property type="entry name" value="BLOC1_2"/>
    <property type="match status" value="1"/>
</dbReference>
<name>A0AAW1R6I9_9CHLO</name>
<evidence type="ECO:0000256" key="1">
    <source>
        <dbReference type="ARBA" id="ARBA00008468"/>
    </source>
</evidence>
<dbReference type="GO" id="GO:0005829">
    <property type="term" value="C:cytosol"/>
    <property type="evidence" value="ECO:0007669"/>
    <property type="project" value="TreeGrafter"/>
</dbReference>
<dbReference type="InterPro" id="IPR044992">
    <property type="entry name" value="ChyE-like"/>
</dbReference>